<dbReference type="AlphaFoldDB" id="A0A8S3QV71"/>
<comment type="caution">
    <text evidence="1">The sequence shown here is derived from an EMBL/GenBank/DDBJ whole genome shotgun (WGS) entry which is preliminary data.</text>
</comment>
<evidence type="ECO:0000313" key="1">
    <source>
        <dbReference type="EMBL" id="CAG2196811.1"/>
    </source>
</evidence>
<dbReference type="OrthoDB" id="6110133at2759"/>
<proteinExistence type="predicted"/>
<dbReference type="Proteomes" id="UP000683360">
    <property type="component" value="Unassembled WGS sequence"/>
</dbReference>
<dbReference type="EMBL" id="CAJPWZ010000575">
    <property type="protein sequence ID" value="CAG2196811.1"/>
    <property type="molecule type" value="Genomic_DNA"/>
</dbReference>
<evidence type="ECO:0000313" key="2">
    <source>
        <dbReference type="Proteomes" id="UP000683360"/>
    </source>
</evidence>
<sequence length="189" mass="22157">MASSDRDLCALCLDKGISEEAVTWCTECEVFLCTNCEKHHILRQVKSSAFDQLLEKDLKDVKENFEEIIKYVNCRIDTINVQKTKVVEKVRSMRKSLDVYLNKLEQEILYDLETKHSNIISQMNILLQQRMQRNTKIGKFQNEFSKMTQYATELEMYVGLREMEKTTSQAAKYIEDLESGDNFDESDLR</sequence>
<keyword evidence="2" id="KW-1185">Reference proteome</keyword>
<name>A0A8S3QV71_MYTED</name>
<reference evidence="1" key="1">
    <citation type="submission" date="2021-03" db="EMBL/GenBank/DDBJ databases">
        <authorList>
            <person name="Bekaert M."/>
        </authorList>
    </citation>
    <scope>NUCLEOTIDE SEQUENCE</scope>
</reference>
<evidence type="ECO:0008006" key="3">
    <source>
        <dbReference type="Google" id="ProtNLM"/>
    </source>
</evidence>
<gene>
    <name evidence="1" type="ORF">MEDL_11667</name>
</gene>
<organism evidence="1 2">
    <name type="scientific">Mytilus edulis</name>
    <name type="common">Blue mussel</name>
    <dbReference type="NCBI Taxonomy" id="6550"/>
    <lineage>
        <taxon>Eukaryota</taxon>
        <taxon>Metazoa</taxon>
        <taxon>Spiralia</taxon>
        <taxon>Lophotrochozoa</taxon>
        <taxon>Mollusca</taxon>
        <taxon>Bivalvia</taxon>
        <taxon>Autobranchia</taxon>
        <taxon>Pteriomorphia</taxon>
        <taxon>Mytilida</taxon>
        <taxon>Mytiloidea</taxon>
        <taxon>Mytilidae</taxon>
        <taxon>Mytilinae</taxon>
        <taxon>Mytilus</taxon>
    </lineage>
</organism>
<accession>A0A8S3QV71</accession>
<protein>
    <recommendedName>
        <fullName evidence="3">B box-type domain-containing protein</fullName>
    </recommendedName>
</protein>